<dbReference type="PaxDb" id="55529-EKX38139"/>
<reference evidence="4" key="2">
    <citation type="submission" date="2012-11" db="EMBL/GenBank/DDBJ databases">
        <authorList>
            <person name="Kuo A."/>
            <person name="Curtis B.A."/>
            <person name="Tanifuji G."/>
            <person name="Burki F."/>
            <person name="Gruber A."/>
            <person name="Irimia M."/>
            <person name="Maruyama S."/>
            <person name="Arias M.C."/>
            <person name="Ball S.G."/>
            <person name="Gile G.H."/>
            <person name="Hirakawa Y."/>
            <person name="Hopkins J.F."/>
            <person name="Rensing S.A."/>
            <person name="Schmutz J."/>
            <person name="Symeonidi A."/>
            <person name="Elias M."/>
            <person name="Eveleigh R.J."/>
            <person name="Herman E.K."/>
            <person name="Klute M.J."/>
            <person name="Nakayama T."/>
            <person name="Obornik M."/>
            <person name="Reyes-Prieto A."/>
            <person name="Armbrust E.V."/>
            <person name="Aves S.J."/>
            <person name="Beiko R.G."/>
            <person name="Coutinho P."/>
            <person name="Dacks J.B."/>
            <person name="Durnford D.G."/>
            <person name="Fast N.M."/>
            <person name="Green B.R."/>
            <person name="Grisdale C."/>
            <person name="Hempe F."/>
            <person name="Henrissat B."/>
            <person name="Hoppner M.P."/>
            <person name="Ishida K.-I."/>
            <person name="Kim E."/>
            <person name="Koreny L."/>
            <person name="Kroth P.G."/>
            <person name="Liu Y."/>
            <person name="Malik S.-B."/>
            <person name="Maier U.G."/>
            <person name="McRose D."/>
            <person name="Mock T."/>
            <person name="Neilson J.A."/>
            <person name="Onodera N.T."/>
            <person name="Poole A.M."/>
            <person name="Pritham E.J."/>
            <person name="Richards T.A."/>
            <person name="Rocap G."/>
            <person name="Roy S.W."/>
            <person name="Sarai C."/>
            <person name="Schaack S."/>
            <person name="Shirato S."/>
            <person name="Slamovits C.H."/>
            <person name="Spencer D.F."/>
            <person name="Suzuki S."/>
            <person name="Worden A.Z."/>
            <person name="Zauner S."/>
            <person name="Barry K."/>
            <person name="Bell C."/>
            <person name="Bharti A.K."/>
            <person name="Crow J.A."/>
            <person name="Grimwood J."/>
            <person name="Kramer R."/>
            <person name="Lindquist E."/>
            <person name="Lucas S."/>
            <person name="Salamov A."/>
            <person name="McFadden G.I."/>
            <person name="Lane C.E."/>
            <person name="Keeling P.J."/>
            <person name="Gray M.W."/>
            <person name="Grigoriev I.V."/>
            <person name="Archibald J.M."/>
        </authorList>
    </citation>
    <scope>NUCLEOTIDE SEQUENCE</scope>
    <source>
        <strain evidence="4">CCMP2712</strain>
    </source>
</reference>
<dbReference type="GeneID" id="17294887"/>
<sequence>MHALRSLEGHETSKPKLFDVSYPNLDVPASLPLSVGPEFLAGYACGMSRAHKEALSHIDELGSLRCCVTKNEEMISKHTNKISSLEKNLAFASGNYFQSMHLMRDRVTRLEDRNVETAKNLQLALFRVMQLERRSSRHRFNLGKILSMLKKLQSLKRGLGLVLFLAAILALIRVASIVNLGSALTCVQWRKSILSNEVLFAMLSKAGKVFLALMLTRTQSSMEVTFDKVRKMILQ</sequence>
<protein>
    <submittedName>
        <fullName evidence="2 3">Uncharacterized protein</fullName>
    </submittedName>
</protein>
<evidence type="ECO:0000313" key="2">
    <source>
        <dbReference type="EMBL" id="EKX38139.1"/>
    </source>
</evidence>
<dbReference type="RefSeq" id="XP_005825119.1">
    <property type="nucleotide sequence ID" value="XM_005825062.1"/>
</dbReference>
<reference evidence="3" key="3">
    <citation type="submission" date="2015-06" db="UniProtKB">
        <authorList>
            <consortium name="EnsemblProtists"/>
        </authorList>
    </citation>
    <scope>IDENTIFICATION</scope>
</reference>
<proteinExistence type="predicted"/>
<dbReference type="HOGENOM" id="CLU_1182105_0_0_1"/>
<keyword evidence="4" id="KW-1185">Reference proteome</keyword>
<evidence type="ECO:0000256" key="1">
    <source>
        <dbReference type="SAM" id="Phobius"/>
    </source>
</evidence>
<organism evidence="2">
    <name type="scientific">Guillardia theta (strain CCMP2712)</name>
    <name type="common">Cryptophyte</name>
    <dbReference type="NCBI Taxonomy" id="905079"/>
    <lineage>
        <taxon>Eukaryota</taxon>
        <taxon>Cryptophyceae</taxon>
        <taxon>Pyrenomonadales</taxon>
        <taxon>Geminigeraceae</taxon>
        <taxon>Guillardia</taxon>
    </lineage>
</organism>
<name>L1IQH8_GUITC</name>
<dbReference type="KEGG" id="gtt:GUITHDRAFT_115692"/>
<gene>
    <name evidence="2" type="ORF">GUITHDRAFT_115692</name>
</gene>
<evidence type="ECO:0000313" key="4">
    <source>
        <dbReference type="Proteomes" id="UP000011087"/>
    </source>
</evidence>
<dbReference type="EnsemblProtists" id="EKX38139">
    <property type="protein sequence ID" value="EKX38139"/>
    <property type="gene ID" value="GUITHDRAFT_115692"/>
</dbReference>
<reference evidence="2 4" key="1">
    <citation type="journal article" date="2012" name="Nature">
        <title>Algal genomes reveal evolutionary mosaicism and the fate of nucleomorphs.</title>
        <authorList>
            <consortium name="DOE Joint Genome Institute"/>
            <person name="Curtis B.A."/>
            <person name="Tanifuji G."/>
            <person name="Burki F."/>
            <person name="Gruber A."/>
            <person name="Irimia M."/>
            <person name="Maruyama S."/>
            <person name="Arias M.C."/>
            <person name="Ball S.G."/>
            <person name="Gile G.H."/>
            <person name="Hirakawa Y."/>
            <person name="Hopkins J.F."/>
            <person name="Kuo A."/>
            <person name="Rensing S.A."/>
            <person name="Schmutz J."/>
            <person name="Symeonidi A."/>
            <person name="Elias M."/>
            <person name="Eveleigh R.J."/>
            <person name="Herman E.K."/>
            <person name="Klute M.J."/>
            <person name="Nakayama T."/>
            <person name="Obornik M."/>
            <person name="Reyes-Prieto A."/>
            <person name="Armbrust E.V."/>
            <person name="Aves S.J."/>
            <person name="Beiko R.G."/>
            <person name="Coutinho P."/>
            <person name="Dacks J.B."/>
            <person name="Durnford D.G."/>
            <person name="Fast N.M."/>
            <person name="Green B.R."/>
            <person name="Grisdale C.J."/>
            <person name="Hempel F."/>
            <person name="Henrissat B."/>
            <person name="Hoppner M.P."/>
            <person name="Ishida K."/>
            <person name="Kim E."/>
            <person name="Koreny L."/>
            <person name="Kroth P.G."/>
            <person name="Liu Y."/>
            <person name="Malik S.B."/>
            <person name="Maier U.G."/>
            <person name="McRose D."/>
            <person name="Mock T."/>
            <person name="Neilson J.A."/>
            <person name="Onodera N.T."/>
            <person name="Poole A.M."/>
            <person name="Pritham E.J."/>
            <person name="Richards T.A."/>
            <person name="Rocap G."/>
            <person name="Roy S.W."/>
            <person name="Sarai C."/>
            <person name="Schaack S."/>
            <person name="Shirato S."/>
            <person name="Slamovits C.H."/>
            <person name="Spencer D.F."/>
            <person name="Suzuki S."/>
            <person name="Worden A.Z."/>
            <person name="Zauner S."/>
            <person name="Barry K."/>
            <person name="Bell C."/>
            <person name="Bharti A.K."/>
            <person name="Crow J.A."/>
            <person name="Grimwood J."/>
            <person name="Kramer R."/>
            <person name="Lindquist E."/>
            <person name="Lucas S."/>
            <person name="Salamov A."/>
            <person name="McFadden G.I."/>
            <person name="Lane C.E."/>
            <person name="Keeling P.J."/>
            <person name="Gray M.W."/>
            <person name="Grigoriev I.V."/>
            <person name="Archibald J.M."/>
        </authorList>
    </citation>
    <scope>NUCLEOTIDE SEQUENCE</scope>
    <source>
        <strain evidence="2 4">CCMP2712</strain>
    </source>
</reference>
<dbReference type="Proteomes" id="UP000011087">
    <property type="component" value="Unassembled WGS sequence"/>
</dbReference>
<accession>L1IQH8</accession>
<dbReference type="AlphaFoldDB" id="L1IQH8"/>
<dbReference type="EMBL" id="JH993051">
    <property type="protein sequence ID" value="EKX38139.1"/>
    <property type="molecule type" value="Genomic_DNA"/>
</dbReference>
<keyword evidence="1" id="KW-0472">Membrane</keyword>
<keyword evidence="1" id="KW-0812">Transmembrane</keyword>
<feature type="transmembrane region" description="Helical" evidence="1">
    <location>
        <begin position="158"/>
        <end position="178"/>
    </location>
</feature>
<evidence type="ECO:0000313" key="3">
    <source>
        <dbReference type="EnsemblProtists" id="EKX38139"/>
    </source>
</evidence>
<keyword evidence="1" id="KW-1133">Transmembrane helix</keyword>